<dbReference type="PANTHER" id="PTHR12327:SF0">
    <property type="entry name" value="ALPHA-TUBULIN N-ACETYLTRANSFERASE 1"/>
    <property type="match status" value="1"/>
</dbReference>
<feature type="binding site" evidence="5">
    <location>
        <begin position="155"/>
        <end position="164"/>
    </location>
    <ligand>
        <name>acetyl-CoA</name>
        <dbReference type="ChEBI" id="CHEBI:57288"/>
    </ligand>
</feature>
<feature type="region of interest" description="Disordered" evidence="6">
    <location>
        <begin position="331"/>
        <end position="354"/>
    </location>
</feature>
<dbReference type="GO" id="GO:0048666">
    <property type="term" value="P:neuron development"/>
    <property type="evidence" value="ECO:0007669"/>
    <property type="project" value="UniProtKB-UniRule"/>
</dbReference>
<comment type="caution">
    <text evidence="8">The sequence shown here is derived from an EMBL/GenBank/DDBJ whole genome shotgun (WGS) entry which is preliminary data.</text>
</comment>
<dbReference type="EC" id="2.3.1.108" evidence="4 5"/>
<keyword evidence="1 5" id="KW-0808">Transferase</keyword>
<feature type="domain" description="N-acetyltransferase" evidence="7">
    <location>
        <begin position="1"/>
        <end position="185"/>
    </location>
</feature>
<feature type="compositionally biased region" description="Polar residues" evidence="6">
    <location>
        <begin position="425"/>
        <end position="452"/>
    </location>
</feature>
<protein>
    <recommendedName>
        <fullName evidence="4 5">Alpha-tubulin N-acetyltransferase</fullName>
        <shortName evidence="5">Alpha-TAT</shortName>
        <shortName evidence="5">TAT</shortName>
        <ecNumber evidence="4 5">2.3.1.108</ecNumber>
    </recommendedName>
    <alternativeName>
        <fullName evidence="5">Acetyltransferase mec-17 homolog</fullName>
    </alternativeName>
</protein>
<name>A0AAD9K7K4_9ANNE</name>
<dbReference type="PANTHER" id="PTHR12327">
    <property type="entry name" value="ALPHA-TUBULIN N-ACETYLTRANSFERASE 1"/>
    <property type="match status" value="1"/>
</dbReference>
<evidence type="ECO:0000256" key="2">
    <source>
        <dbReference type="ARBA" id="ARBA00023315"/>
    </source>
</evidence>
<evidence type="ECO:0000313" key="9">
    <source>
        <dbReference type="Proteomes" id="UP001208570"/>
    </source>
</evidence>
<dbReference type="InterPro" id="IPR007965">
    <property type="entry name" value="GNAT_ATAT"/>
</dbReference>
<evidence type="ECO:0000256" key="1">
    <source>
        <dbReference type="ARBA" id="ARBA00022679"/>
    </source>
</evidence>
<dbReference type="GO" id="GO:0070507">
    <property type="term" value="P:regulation of microtubule cytoskeleton organization"/>
    <property type="evidence" value="ECO:0007669"/>
    <property type="project" value="UniProtKB-UniRule"/>
</dbReference>
<gene>
    <name evidence="8" type="ORF">LSH36_49g06061</name>
</gene>
<dbReference type="GO" id="GO:0019799">
    <property type="term" value="F:tubulin N-acetyltransferase activity"/>
    <property type="evidence" value="ECO:0007669"/>
    <property type="project" value="UniProtKB-UniRule"/>
</dbReference>
<comment type="similarity">
    <text evidence="5">Belongs to the acetyltransferase ATAT1 family.</text>
</comment>
<comment type="catalytic activity">
    <reaction evidence="3 5">
        <text>L-lysyl-[alpha-tubulin] + acetyl-CoA = N(6)-acetyl-L-lysyl-[alpha-tubulin] + CoA + H(+)</text>
        <dbReference type="Rhea" id="RHEA:15277"/>
        <dbReference type="Rhea" id="RHEA-COMP:11278"/>
        <dbReference type="Rhea" id="RHEA-COMP:11279"/>
        <dbReference type="ChEBI" id="CHEBI:15378"/>
        <dbReference type="ChEBI" id="CHEBI:29969"/>
        <dbReference type="ChEBI" id="CHEBI:57287"/>
        <dbReference type="ChEBI" id="CHEBI:57288"/>
        <dbReference type="ChEBI" id="CHEBI:61930"/>
        <dbReference type="EC" id="2.3.1.108"/>
    </reaction>
</comment>
<evidence type="ECO:0000256" key="3">
    <source>
        <dbReference type="ARBA" id="ARBA00051998"/>
    </source>
</evidence>
<evidence type="ECO:0000256" key="4">
    <source>
        <dbReference type="ARBA" id="ARBA00066570"/>
    </source>
</evidence>
<accession>A0AAD9K7K4</accession>
<evidence type="ECO:0000313" key="8">
    <source>
        <dbReference type="EMBL" id="KAK2165508.1"/>
    </source>
</evidence>
<reference evidence="8" key="1">
    <citation type="journal article" date="2023" name="Mol. Biol. Evol.">
        <title>Third-Generation Sequencing Reveals the Adaptive Role of the Epigenome in Three Deep-Sea Polychaetes.</title>
        <authorList>
            <person name="Perez M."/>
            <person name="Aroh O."/>
            <person name="Sun Y."/>
            <person name="Lan Y."/>
            <person name="Juniper S.K."/>
            <person name="Young C.R."/>
            <person name="Angers B."/>
            <person name="Qian P.Y."/>
        </authorList>
    </citation>
    <scope>NUCLEOTIDE SEQUENCE</scope>
    <source>
        <strain evidence="8">P08H-3</strain>
    </source>
</reference>
<organism evidence="8 9">
    <name type="scientific">Paralvinella palmiformis</name>
    <dbReference type="NCBI Taxonomy" id="53620"/>
    <lineage>
        <taxon>Eukaryota</taxon>
        <taxon>Metazoa</taxon>
        <taxon>Spiralia</taxon>
        <taxon>Lophotrochozoa</taxon>
        <taxon>Annelida</taxon>
        <taxon>Polychaeta</taxon>
        <taxon>Sedentaria</taxon>
        <taxon>Canalipalpata</taxon>
        <taxon>Terebellida</taxon>
        <taxon>Terebelliformia</taxon>
        <taxon>Alvinellidae</taxon>
        <taxon>Paralvinella</taxon>
    </lineage>
</organism>
<keyword evidence="2 5" id="KW-0012">Acyltransferase</keyword>
<dbReference type="GO" id="GO:0005874">
    <property type="term" value="C:microtubule"/>
    <property type="evidence" value="ECO:0007669"/>
    <property type="project" value="InterPro"/>
</dbReference>
<feature type="binding site" evidence="5">
    <location>
        <begin position="119"/>
        <end position="132"/>
    </location>
    <ligand>
        <name>acetyl-CoA</name>
        <dbReference type="ChEBI" id="CHEBI:57288"/>
    </ligand>
</feature>
<comment type="function">
    <text evidence="5">Specifically acetylates 'Lys-40' in alpha-tubulin on the lumenal side of microtubules. Promotes microtubule destabilization and accelerates microtubule dynamics; this activity may be independent of acetylation activity. Acetylates alpha-tubulin with a slow enzymatic rate, due to a catalytic site that is not optimized for acetyl transfer. Enters the microtubule through each end and diffuses quickly throughout the lumen of microtubules. Acetylates only long/old microtubules because of its slow acetylation rate since it does not have time to act on dynamically unstable microtubules before the enzyme is released.</text>
</comment>
<feature type="region of interest" description="Disordered" evidence="6">
    <location>
        <begin position="423"/>
        <end position="452"/>
    </location>
</feature>
<dbReference type="AlphaFoldDB" id="A0AAD9K7K4"/>
<feature type="region of interest" description="Disordered" evidence="6">
    <location>
        <begin position="192"/>
        <end position="212"/>
    </location>
</feature>
<dbReference type="EMBL" id="JAODUP010000049">
    <property type="protein sequence ID" value="KAK2165508.1"/>
    <property type="molecule type" value="Genomic_DNA"/>
</dbReference>
<dbReference type="Proteomes" id="UP001208570">
    <property type="component" value="Unassembled WGS sequence"/>
</dbReference>
<dbReference type="Gene3D" id="3.40.630.30">
    <property type="match status" value="1"/>
</dbReference>
<dbReference type="HAMAP" id="MF_03130">
    <property type="entry name" value="mec17"/>
    <property type="match status" value="1"/>
</dbReference>
<evidence type="ECO:0000256" key="5">
    <source>
        <dbReference type="HAMAP-Rule" id="MF_03130"/>
    </source>
</evidence>
<proteinExistence type="inferred from homology"/>
<dbReference type="FunFam" id="3.40.630.30:FF:000060">
    <property type="entry name" value="Alpha-tubulin N-acetyltransferase 1"/>
    <property type="match status" value="1"/>
</dbReference>
<sequence length="586" mass="64607">MEFNFNINNLFGNEICLIDKELTPYRTSPLNIREYKAQLCQVLDKMGDASAKAQGLHGAITTAHRLQLTDHHLYMMKDASANGGKGAVVGFIKTGHKRLFIYDHNGVNHEMEPLCTLDFYVHESRQRTGCGRKLFEFMLKAEGVQPYQLAIDRPSHKFLAFLNKHYKLKTAVPQVNNFVVFEHFFRSVSSSVDKHKSSPQKPPIHPYRKLNSRELNGDGIISRLSDLPSRPTSGGIVPLSREKIPELETTESPYLPPITADAVQTSVGSVINSSTTSSPMPVRPNPLIGCTQSPNPPLRLTTGATSRIHSAPILRDFDSSDPFFLTSLANSKTDSDPSLRLPSMSDSASGFSHPMRHVSSANILAWDEDVPKSMTTSAGQKEVLSNVPLQRQNSSENGRTVDRRQNAITGQMNSVAPLAMGAHSAQYSRHGSTPPTPSSQNDRYGNGLLSSQYNGANNTVDSVTLDVSKRIIGGRDPPLRHRDGPSEDYCRLFTTDSYQDRHGHLKVAPLGGSDVNSYKRNGFNYQKSKSSPTVVMTTSNNSLPSDDPFANTALKSQTLGSGWNVFGVPPNPRSVNYAKYHQTKLW</sequence>
<feature type="site" description="Crucial for catalytic activity" evidence="5">
    <location>
        <position position="54"/>
    </location>
</feature>
<keyword evidence="9" id="KW-1185">Reference proteome</keyword>
<evidence type="ECO:0000259" key="7">
    <source>
        <dbReference type="PROSITE" id="PS51730"/>
    </source>
</evidence>
<dbReference type="InterPro" id="IPR038746">
    <property type="entry name" value="Atat"/>
</dbReference>
<dbReference type="PROSITE" id="PS51730">
    <property type="entry name" value="GNAT_ATAT"/>
    <property type="match status" value="1"/>
</dbReference>
<dbReference type="Pfam" id="PF05301">
    <property type="entry name" value="Acetyltransf_16"/>
    <property type="match status" value="1"/>
</dbReference>
<evidence type="ECO:0000256" key="6">
    <source>
        <dbReference type="SAM" id="MobiDB-lite"/>
    </source>
</evidence>